<dbReference type="OrthoDB" id="9798098at2"/>
<dbReference type="Pfam" id="PF13426">
    <property type="entry name" value="PAS_9"/>
    <property type="match status" value="1"/>
</dbReference>
<gene>
    <name evidence="2" type="ORF">D5R40_12265</name>
</gene>
<proteinExistence type="predicted"/>
<feature type="domain" description="PAS" evidence="1">
    <location>
        <begin position="7"/>
        <end position="73"/>
    </location>
</feature>
<keyword evidence="3" id="KW-1185">Reference proteome</keyword>
<protein>
    <submittedName>
        <fullName evidence="2">PAS domain S-box protein</fullName>
    </submittedName>
</protein>
<dbReference type="InterPro" id="IPR035965">
    <property type="entry name" value="PAS-like_dom_sf"/>
</dbReference>
<reference evidence="2 3" key="1">
    <citation type="journal article" date="2018" name="ACS Chem. Biol.">
        <title>Ketoreductase domain dysfunction expands chemodiversity: malyngamide biosynthesis in the cyanobacterium Okeania hirsuta.</title>
        <authorList>
            <person name="Moss N.A."/>
            <person name="Leao T."/>
            <person name="Rankin M."/>
            <person name="McCullough T.M."/>
            <person name="Qu P."/>
            <person name="Korobeynikov A."/>
            <person name="Smith J.L."/>
            <person name="Gerwick L."/>
            <person name="Gerwick W.H."/>
        </authorList>
    </citation>
    <scope>NUCLEOTIDE SEQUENCE [LARGE SCALE GENOMIC DNA]</scope>
    <source>
        <strain evidence="2 3">PAB10Feb10-1</strain>
    </source>
</reference>
<evidence type="ECO:0000259" key="1">
    <source>
        <dbReference type="SMART" id="SM00091"/>
    </source>
</evidence>
<name>A0A3N6PPI2_9CYAN</name>
<dbReference type="EMBL" id="RCBY01000057">
    <property type="protein sequence ID" value="RQH43808.1"/>
    <property type="molecule type" value="Genomic_DNA"/>
</dbReference>
<evidence type="ECO:0000313" key="3">
    <source>
        <dbReference type="Proteomes" id="UP000269154"/>
    </source>
</evidence>
<comment type="caution">
    <text evidence="2">The sequence shown here is derived from an EMBL/GenBank/DDBJ whole genome shotgun (WGS) entry which is preliminary data.</text>
</comment>
<dbReference type="Proteomes" id="UP000269154">
    <property type="component" value="Unassembled WGS sequence"/>
</dbReference>
<dbReference type="SMART" id="SM00091">
    <property type="entry name" value="PAS"/>
    <property type="match status" value="1"/>
</dbReference>
<dbReference type="Gene3D" id="3.30.450.20">
    <property type="entry name" value="PAS domain"/>
    <property type="match status" value="1"/>
</dbReference>
<dbReference type="AlphaFoldDB" id="A0A3N6PPI2"/>
<evidence type="ECO:0000313" key="2">
    <source>
        <dbReference type="EMBL" id="RQH43808.1"/>
    </source>
</evidence>
<dbReference type="SUPFAM" id="SSF55785">
    <property type="entry name" value="PYP-like sensor domain (PAS domain)"/>
    <property type="match status" value="1"/>
</dbReference>
<dbReference type="CDD" id="cd00130">
    <property type="entry name" value="PAS"/>
    <property type="match status" value="1"/>
</dbReference>
<accession>A0A3N6PPI2</accession>
<sequence length="176" mass="20399">MLTNEKNLWQILWEYDPNGLIVVDTQMNITLVNPAFCKMFNVNQTEIIGQPASIVLEDLADFQKVWEKDEVIRGKEKKYKPENQANSEADIVYVKEVIFPIRDQNLIACIMVDITYEWQRKQEMINLRNETVSKVNEVVDHQMKVVQEIAGLLGETTAETKVSLLKIIKMVNQETL</sequence>
<dbReference type="InterPro" id="IPR000014">
    <property type="entry name" value="PAS"/>
</dbReference>
<dbReference type="NCBIfam" id="TIGR00229">
    <property type="entry name" value="sensory_box"/>
    <property type="match status" value="1"/>
</dbReference>
<organism evidence="2 3">
    <name type="scientific">Okeania hirsuta</name>
    <dbReference type="NCBI Taxonomy" id="1458930"/>
    <lineage>
        <taxon>Bacteria</taxon>
        <taxon>Bacillati</taxon>
        <taxon>Cyanobacteriota</taxon>
        <taxon>Cyanophyceae</taxon>
        <taxon>Oscillatoriophycideae</taxon>
        <taxon>Oscillatoriales</taxon>
        <taxon>Microcoleaceae</taxon>
        <taxon>Okeania</taxon>
    </lineage>
</organism>